<dbReference type="PANTHER" id="PTHR33623:SF4">
    <property type="entry name" value="DUF4378 DOMAIN-CONTAINING PROTEIN"/>
    <property type="match status" value="1"/>
</dbReference>
<feature type="region of interest" description="Disordered" evidence="1">
    <location>
        <begin position="275"/>
        <end position="294"/>
    </location>
</feature>
<name>A0AAD4JDA4_PERFH</name>
<proteinExistence type="predicted"/>
<dbReference type="EMBL" id="SDAM02000091">
    <property type="protein sequence ID" value="KAH6831048.1"/>
    <property type="molecule type" value="Genomic_DNA"/>
</dbReference>
<evidence type="ECO:0000313" key="2">
    <source>
        <dbReference type="EMBL" id="KAH6831048.1"/>
    </source>
</evidence>
<keyword evidence="3" id="KW-1185">Reference proteome</keyword>
<dbReference type="Proteomes" id="UP001190926">
    <property type="component" value="Unassembled WGS sequence"/>
</dbReference>
<comment type="caution">
    <text evidence="2">The sequence shown here is derived from an EMBL/GenBank/DDBJ whole genome shotgun (WGS) entry which is preliminary data.</text>
</comment>
<dbReference type="AlphaFoldDB" id="A0AAD4JDA4"/>
<dbReference type="PANTHER" id="PTHR33623">
    <property type="entry name" value="OS04G0572500 PROTEIN"/>
    <property type="match status" value="1"/>
</dbReference>
<accession>A0AAD4JDA4</accession>
<protein>
    <recommendedName>
        <fullName evidence="4">DUF4378 domain-containing protein</fullName>
    </recommendedName>
</protein>
<evidence type="ECO:0000313" key="3">
    <source>
        <dbReference type="Proteomes" id="UP001190926"/>
    </source>
</evidence>
<sequence>MDSKLIKHKALKKPLLLKDYLLDDMSSCSSNGFRSFPRRQCFATTVRFLIEIDLNTIKQRPHKKYFIFNRNPSKSAISAFHTVIAAVKRLPFAGTGSPENIKLKKSILPQNLSMKILKKSIFWKRKSNHKEIQRWKSFDQLMIMKEDSHDTSNSSSQVNLSFTEVKRNDDDVEELKLKNGEVSGDSTSNSHGGATRCSTEAQQKQWAVSDEEKQQFSPVSVLDCPFQDDEELSSSFQHMEGITKKLMEKIQRFGNLDELEPLNLDKRFAFLLPDSDNESAGSPPPHSSASVATSSIVEEEEKALDLLQQLMYTLPPSYGFKVKAEKLLLDFFREKILLMHSQQMHSFHDDVVLEEAKIWINGRRIREPFLGWEVQRNRQAYMNDMEKYGEWKCLDPEIGELALELEIVVFDALFHELLVDISSATTV</sequence>
<evidence type="ECO:0000256" key="1">
    <source>
        <dbReference type="SAM" id="MobiDB-lite"/>
    </source>
</evidence>
<evidence type="ECO:0008006" key="4">
    <source>
        <dbReference type="Google" id="ProtNLM"/>
    </source>
</evidence>
<gene>
    <name evidence="2" type="ORF">C2S53_006814</name>
</gene>
<organism evidence="2 3">
    <name type="scientific">Perilla frutescens var. hirtella</name>
    <name type="common">Perilla citriodora</name>
    <name type="synonym">Perilla setoyensis</name>
    <dbReference type="NCBI Taxonomy" id="608512"/>
    <lineage>
        <taxon>Eukaryota</taxon>
        <taxon>Viridiplantae</taxon>
        <taxon>Streptophyta</taxon>
        <taxon>Embryophyta</taxon>
        <taxon>Tracheophyta</taxon>
        <taxon>Spermatophyta</taxon>
        <taxon>Magnoliopsida</taxon>
        <taxon>eudicotyledons</taxon>
        <taxon>Gunneridae</taxon>
        <taxon>Pentapetalae</taxon>
        <taxon>asterids</taxon>
        <taxon>lamiids</taxon>
        <taxon>Lamiales</taxon>
        <taxon>Lamiaceae</taxon>
        <taxon>Nepetoideae</taxon>
        <taxon>Elsholtzieae</taxon>
        <taxon>Perilla</taxon>
    </lineage>
</organism>
<reference evidence="2 3" key="1">
    <citation type="journal article" date="2021" name="Nat. Commun.">
        <title>Incipient diploidization of the medicinal plant Perilla within 10,000 years.</title>
        <authorList>
            <person name="Zhang Y."/>
            <person name="Shen Q."/>
            <person name="Leng L."/>
            <person name="Zhang D."/>
            <person name="Chen S."/>
            <person name="Shi Y."/>
            <person name="Ning Z."/>
            <person name="Chen S."/>
        </authorList>
    </citation>
    <scope>NUCLEOTIDE SEQUENCE [LARGE SCALE GENOMIC DNA]</scope>
    <source>
        <strain evidence="3">cv. PC099</strain>
    </source>
</reference>